<protein>
    <submittedName>
        <fullName evidence="1">tRNA:m4X modification enzyme</fullName>
        <ecNumber evidence="1">2.1.1.225</ecNumber>
    </submittedName>
</protein>
<keyword evidence="1" id="KW-0808">Transferase</keyword>
<name>A0ACC1HVI3_9FUNG</name>
<keyword evidence="1" id="KW-0489">Methyltransferase</keyword>
<sequence length="580" mass="64096">MLAKDASEDCHLLPSKRHKSEGDAQRPTGCHFWVEKHKRFCKLIPKKGQNYCGEHALYSSPTRHDTKLARERIPCPYDISHTAAVDRLEKHMKYLCNSRLADDDSQLPRHLVRDFNVTVYPPEYSERFLNLPVDGGVAAGEELGSTPTIYMVIGQGFSIGDPRLSVAPGEIVYLVKRSKLYGSLHEVVRELGALDTPVPARIITAAPDEGDDSNRPARDKQLPGANDPRLHTAVITAYLKEHHLSLGPAGSDVIADDNIREEQAFELLDRVNIDSAFPMAIQDHPSLASQKQAKHNLKHTAQHASFLGHLEVNGLLSDKFTYIEFGAGKGELTACLRRAMGPEMAANTDFILVDRKNFRSKFDNSAGSLDGNGGGRVTRLFIDIRDLDLSKLGILVSDASSQPKPIVAFSKHLCGSATDLTIRCIENYQKSGGRVAGFIVALCCHHLCRYALYPNQAYLYQHLQHLIPPIPPIEGDDNGGGSRSSHSWNAEMLALVNALASVSSWAVCGPNPRSPQNTTHHHPSGLDYEQRRKVGFAAKRVLDFGRVAYLRQNLDLSSARLVYYVQSEHTLENLLMIAAP</sequence>
<proteinExistence type="predicted"/>
<comment type="caution">
    <text evidence="1">The sequence shown here is derived from an EMBL/GenBank/DDBJ whole genome shotgun (WGS) entry which is preliminary data.</text>
</comment>
<dbReference type="Proteomes" id="UP001145114">
    <property type="component" value="Unassembled WGS sequence"/>
</dbReference>
<accession>A0ACC1HVI3</accession>
<reference evidence="1" key="1">
    <citation type="submission" date="2022-06" db="EMBL/GenBank/DDBJ databases">
        <title>Phylogenomic reconstructions and comparative analyses of Kickxellomycotina fungi.</title>
        <authorList>
            <person name="Reynolds N.K."/>
            <person name="Stajich J.E."/>
            <person name="Barry K."/>
            <person name="Grigoriev I.V."/>
            <person name="Crous P."/>
            <person name="Smith M.E."/>
        </authorList>
    </citation>
    <scope>NUCLEOTIDE SEQUENCE</scope>
    <source>
        <strain evidence="1">RSA 2271</strain>
    </source>
</reference>
<organism evidence="1 2">
    <name type="scientific">Spiromyces aspiralis</name>
    <dbReference type="NCBI Taxonomy" id="68401"/>
    <lineage>
        <taxon>Eukaryota</taxon>
        <taxon>Fungi</taxon>
        <taxon>Fungi incertae sedis</taxon>
        <taxon>Zoopagomycota</taxon>
        <taxon>Kickxellomycotina</taxon>
        <taxon>Kickxellomycetes</taxon>
        <taxon>Kickxellales</taxon>
        <taxon>Kickxellaceae</taxon>
        <taxon>Spiromyces</taxon>
    </lineage>
</organism>
<gene>
    <name evidence="1" type="primary">TRM13</name>
    <name evidence="1" type="ORF">EV182_001580</name>
</gene>
<evidence type="ECO:0000313" key="1">
    <source>
        <dbReference type="EMBL" id="KAJ1679666.1"/>
    </source>
</evidence>
<dbReference type="EC" id="2.1.1.225" evidence="1"/>
<dbReference type="EMBL" id="JAMZIH010000244">
    <property type="protein sequence ID" value="KAJ1679666.1"/>
    <property type="molecule type" value="Genomic_DNA"/>
</dbReference>
<evidence type="ECO:0000313" key="2">
    <source>
        <dbReference type="Proteomes" id="UP001145114"/>
    </source>
</evidence>
<keyword evidence="2" id="KW-1185">Reference proteome</keyword>